<dbReference type="EMBL" id="JAPZBS010000002">
    <property type="protein sequence ID" value="KAJ5380766.1"/>
    <property type="molecule type" value="Genomic_DNA"/>
</dbReference>
<accession>A0A9W9SLJ3</accession>
<reference evidence="2" key="2">
    <citation type="journal article" date="2023" name="IMA Fungus">
        <title>Comparative genomic study of the Penicillium genus elucidates a diverse pangenome and 15 lateral gene transfer events.</title>
        <authorList>
            <person name="Petersen C."/>
            <person name="Sorensen T."/>
            <person name="Nielsen M.R."/>
            <person name="Sondergaard T.E."/>
            <person name="Sorensen J.L."/>
            <person name="Fitzpatrick D.A."/>
            <person name="Frisvad J.C."/>
            <person name="Nielsen K.L."/>
        </authorList>
    </citation>
    <scope>NUCLEOTIDE SEQUENCE</scope>
    <source>
        <strain evidence="2">IBT 29864</strain>
    </source>
</reference>
<dbReference type="PANTHER" id="PTHR37540">
    <property type="entry name" value="TRANSCRIPTION FACTOR (ACR-2), PUTATIVE-RELATED-RELATED"/>
    <property type="match status" value="1"/>
</dbReference>
<organism evidence="2 3">
    <name type="scientific">Penicillium cataractarum</name>
    <dbReference type="NCBI Taxonomy" id="2100454"/>
    <lineage>
        <taxon>Eukaryota</taxon>
        <taxon>Fungi</taxon>
        <taxon>Dikarya</taxon>
        <taxon>Ascomycota</taxon>
        <taxon>Pezizomycotina</taxon>
        <taxon>Eurotiomycetes</taxon>
        <taxon>Eurotiomycetidae</taxon>
        <taxon>Eurotiales</taxon>
        <taxon>Aspergillaceae</taxon>
        <taxon>Penicillium</taxon>
    </lineage>
</organism>
<evidence type="ECO:0000313" key="3">
    <source>
        <dbReference type="Proteomes" id="UP001147782"/>
    </source>
</evidence>
<dbReference type="PANTHER" id="PTHR37540:SF5">
    <property type="entry name" value="TRANSCRIPTION FACTOR DOMAIN-CONTAINING PROTEIN"/>
    <property type="match status" value="1"/>
</dbReference>
<evidence type="ECO:0000256" key="1">
    <source>
        <dbReference type="SAM" id="MobiDB-lite"/>
    </source>
</evidence>
<dbReference type="Proteomes" id="UP001147782">
    <property type="component" value="Unassembled WGS sequence"/>
</dbReference>
<dbReference type="OrthoDB" id="4341327at2759"/>
<feature type="region of interest" description="Disordered" evidence="1">
    <location>
        <begin position="1"/>
        <end position="60"/>
    </location>
</feature>
<reference evidence="2" key="1">
    <citation type="submission" date="2022-11" db="EMBL/GenBank/DDBJ databases">
        <authorList>
            <person name="Petersen C."/>
        </authorList>
    </citation>
    <scope>NUCLEOTIDE SEQUENCE</scope>
    <source>
        <strain evidence="2">IBT 29864</strain>
    </source>
</reference>
<dbReference type="GeneID" id="81435302"/>
<dbReference type="RefSeq" id="XP_056558337.1">
    <property type="nucleotide sequence ID" value="XM_056696125.1"/>
</dbReference>
<keyword evidence="3" id="KW-1185">Reference proteome</keyword>
<protein>
    <submittedName>
        <fullName evidence="2">Uncharacterized protein</fullName>
    </submittedName>
</protein>
<name>A0A9W9SLJ3_9EURO</name>
<evidence type="ECO:0000313" key="2">
    <source>
        <dbReference type="EMBL" id="KAJ5380766.1"/>
    </source>
</evidence>
<proteinExistence type="predicted"/>
<dbReference type="AlphaFoldDB" id="A0A9W9SLJ3"/>
<comment type="caution">
    <text evidence="2">The sequence shown here is derived from an EMBL/GenBank/DDBJ whole genome shotgun (WGS) entry which is preliminary data.</text>
</comment>
<feature type="compositionally biased region" description="Low complexity" evidence="1">
    <location>
        <begin position="1"/>
        <end position="33"/>
    </location>
</feature>
<gene>
    <name evidence="2" type="ORF">N7496_003194</name>
</gene>
<sequence length="556" mass="62202">MSDISSPTSSQSSLSQDGWSGDSKASSPASSPEKAPDSDSTTTGFFFVDPMNTGKTSTQYSQARQKQAFLAKRYHRERKQAAIQRLKSTKSASQSTTLALLNPPGAQISRRNKEFIDEDQRPDNSEAVLRKNTGTLTTCLGEGFKDPFNSYAIPMTDSMHMYLNHFRIHGVGAAYPLNVTLMGTYLWRDLISIPALVNIFCFFSARHVAMLESKAHGTSQSVQMSISSSFQFRGSVLKYLNDIMGDPTNAIAETTIYAIASFVTIESSMGNIEAVVAHQRGLKRLVHLFGGIEALPHMTLSKLYQCDVKGAILRNTQPLFPMSARFRSEICHESDVFQPDCDLAIPPGLEDLGVRFAKGLWFTLLDRSMQASVTIFRRLILYFENASLHPEHGLLTDNDLLVVTEHQLLSLSFSADKAHSLNEPLRLCLLLYLNLRVWHLQGLPILDSLVASLQEYLEAELLYLQSIAPDLMFWMLFMGGMASRGGSLHPWFVAHLIETKEYLQVQDWIEARVILTEFFYTHQPGVTGAEDLWNEALLAKSYPYIAPKTTLHVVRK</sequence>